<dbReference type="Gene3D" id="2.60.120.920">
    <property type="match status" value="2"/>
</dbReference>
<dbReference type="Proteomes" id="UP000645828">
    <property type="component" value="Unassembled WGS sequence"/>
</dbReference>
<dbReference type="EMBL" id="CAJHUB010000764">
    <property type="protein sequence ID" value="CAD7687796.1"/>
    <property type="molecule type" value="Genomic_DNA"/>
</dbReference>
<comment type="caution">
    <text evidence="2">The sequence shown here is derived from an EMBL/GenBank/DDBJ whole genome shotgun (WGS) entry which is preliminary data.</text>
</comment>
<dbReference type="InterPro" id="IPR003877">
    <property type="entry name" value="SPRY_dom"/>
</dbReference>
<dbReference type="InterPro" id="IPR006574">
    <property type="entry name" value="PRY"/>
</dbReference>
<dbReference type="InterPro" id="IPR050143">
    <property type="entry name" value="TRIM/RBCC"/>
</dbReference>
<dbReference type="AlphaFoldDB" id="A0A811ZG64"/>
<sequence>MSQRLSSQGEQKIPEDAHCEEHRELLRLFCDDDQILLCAQESTRITWKLFRGIVNTLKEKLEVAKCLLADEHERMVMIRGEEQDFKEMNEVQRWQRCRFSPSRREDSQNQLMELNDLGKENMNKLKESEVRLSEQICSLQRITAELEKKSESLLLQCLEPARITDLNLCQVTETTHPCLVLSGDLRSICLRNLQQNVPDGLGRIVFGATVLGVESFTSGRHYWEVDTMAANTMTYPPLPEIVLLIVSMMGTDYTFWVFLPLKKVSLRGEQMHKVGVFLDCEYGQLSFYDVTDGSLIYNFSSVTFWGALRPIFSLCVPTGGTNSDSLSICSPHVASYDVTVIPRSSSA</sequence>
<evidence type="ECO:0000313" key="3">
    <source>
        <dbReference type="Proteomes" id="UP000645828"/>
    </source>
</evidence>
<dbReference type="SMART" id="SM00449">
    <property type="entry name" value="SPRY"/>
    <property type="match status" value="1"/>
</dbReference>
<dbReference type="InterPro" id="IPR003879">
    <property type="entry name" value="Butyrophylin_SPRY"/>
</dbReference>
<feature type="domain" description="B30.2/SPRY" evidence="1">
    <location>
        <begin position="148"/>
        <end position="347"/>
    </location>
</feature>
<dbReference type="SUPFAM" id="SSF57845">
    <property type="entry name" value="B-box zinc-binding domain"/>
    <property type="match status" value="1"/>
</dbReference>
<dbReference type="SUPFAM" id="SSF49899">
    <property type="entry name" value="Concanavalin A-like lectins/glucanases"/>
    <property type="match status" value="1"/>
</dbReference>
<dbReference type="InterPro" id="IPR001870">
    <property type="entry name" value="B30.2/SPRY"/>
</dbReference>
<evidence type="ECO:0000313" key="2">
    <source>
        <dbReference type="EMBL" id="CAD7687796.1"/>
    </source>
</evidence>
<evidence type="ECO:0000259" key="1">
    <source>
        <dbReference type="PROSITE" id="PS50188"/>
    </source>
</evidence>
<dbReference type="Gene3D" id="3.30.160.60">
    <property type="entry name" value="Classic Zinc Finger"/>
    <property type="match status" value="1"/>
</dbReference>
<dbReference type="Pfam" id="PF13765">
    <property type="entry name" value="PRY"/>
    <property type="match status" value="1"/>
</dbReference>
<accession>A0A811ZG64</accession>
<dbReference type="PROSITE" id="PS50188">
    <property type="entry name" value="B302_SPRY"/>
    <property type="match status" value="1"/>
</dbReference>
<proteinExistence type="predicted"/>
<dbReference type="PRINTS" id="PR01407">
    <property type="entry name" value="BUTYPHLNCDUF"/>
</dbReference>
<dbReference type="InterPro" id="IPR043136">
    <property type="entry name" value="B30.2/SPRY_sf"/>
</dbReference>
<organism evidence="2 3">
    <name type="scientific">Nyctereutes procyonoides</name>
    <name type="common">Raccoon dog</name>
    <name type="synonym">Canis procyonoides</name>
    <dbReference type="NCBI Taxonomy" id="34880"/>
    <lineage>
        <taxon>Eukaryota</taxon>
        <taxon>Metazoa</taxon>
        <taxon>Chordata</taxon>
        <taxon>Craniata</taxon>
        <taxon>Vertebrata</taxon>
        <taxon>Euteleostomi</taxon>
        <taxon>Mammalia</taxon>
        <taxon>Eutheria</taxon>
        <taxon>Laurasiatheria</taxon>
        <taxon>Carnivora</taxon>
        <taxon>Caniformia</taxon>
        <taxon>Canidae</taxon>
        <taxon>Nyctereutes</taxon>
    </lineage>
</organism>
<dbReference type="InterPro" id="IPR013320">
    <property type="entry name" value="ConA-like_dom_sf"/>
</dbReference>
<keyword evidence="3" id="KW-1185">Reference proteome</keyword>
<dbReference type="PANTHER" id="PTHR24103">
    <property type="entry name" value="E3 UBIQUITIN-PROTEIN LIGASE TRIM"/>
    <property type="match status" value="1"/>
</dbReference>
<reference evidence="2" key="1">
    <citation type="submission" date="2020-12" db="EMBL/GenBank/DDBJ databases">
        <authorList>
            <consortium name="Molecular Ecology Group"/>
        </authorList>
    </citation>
    <scope>NUCLEOTIDE SEQUENCE</scope>
    <source>
        <strain evidence="2">TBG_1078</strain>
    </source>
</reference>
<protein>
    <submittedName>
        <fullName evidence="2">(raccoon dog) hypothetical protein</fullName>
    </submittedName>
</protein>
<name>A0A811ZG64_NYCPR</name>
<dbReference type="Pfam" id="PF00622">
    <property type="entry name" value="SPRY"/>
    <property type="match status" value="1"/>
</dbReference>
<gene>
    <name evidence="2" type="ORF">NYPRO_LOCUS20589</name>
</gene>